<proteinExistence type="inferred from homology"/>
<evidence type="ECO:0000313" key="16">
    <source>
        <dbReference type="EMBL" id="GFO42816.1"/>
    </source>
</evidence>
<feature type="transmembrane region" description="Helical" evidence="14">
    <location>
        <begin position="214"/>
        <end position="236"/>
    </location>
</feature>
<evidence type="ECO:0000256" key="7">
    <source>
        <dbReference type="ARBA" id="ARBA00022679"/>
    </source>
</evidence>
<gene>
    <name evidence="16" type="ORF">PoB_006932100</name>
</gene>
<dbReference type="EMBL" id="BLXT01007821">
    <property type="protein sequence ID" value="GFO42816.1"/>
    <property type="molecule type" value="Genomic_DNA"/>
</dbReference>
<dbReference type="Proteomes" id="UP000735302">
    <property type="component" value="Unassembled WGS sequence"/>
</dbReference>
<feature type="transmembrane region" description="Helical" evidence="14">
    <location>
        <begin position="335"/>
        <end position="355"/>
    </location>
</feature>
<evidence type="ECO:0000256" key="8">
    <source>
        <dbReference type="ARBA" id="ARBA00022692"/>
    </source>
</evidence>
<dbReference type="GO" id="GO:0106073">
    <property type="term" value="F:dolichyl pyrophosphate Glc2Man9GlcNAc2 alpha-1,2-glucosyltransferase activity"/>
    <property type="evidence" value="ECO:0007669"/>
    <property type="project" value="UniProtKB-EC"/>
</dbReference>
<protein>
    <recommendedName>
        <fullName evidence="5">Dol-P-Glc:Glc(2)Man(9)GlcNAc(2)-PP-Dol alpha-1,2-glucosyltransferase</fullName>
        <ecNumber evidence="4">2.4.1.256</ecNumber>
    </recommendedName>
</protein>
<evidence type="ECO:0000256" key="2">
    <source>
        <dbReference type="ARBA" id="ARBA00004922"/>
    </source>
</evidence>
<keyword evidence="8 14" id="KW-0812">Transmembrane</keyword>
<feature type="transmembrane region" description="Helical" evidence="14">
    <location>
        <begin position="55"/>
        <end position="75"/>
    </location>
</feature>
<dbReference type="GO" id="GO:0006488">
    <property type="term" value="P:dolichol-linked oligosaccharide biosynthetic process"/>
    <property type="evidence" value="ECO:0007669"/>
    <property type="project" value="InterPro"/>
</dbReference>
<keyword evidence="17" id="KW-1185">Reference proteome</keyword>
<evidence type="ECO:0000256" key="6">
    <source>
        <dbReference type="ARBA" id="ARBA00022676"/>
    </source>
</evidence>
<evidence type="ECO:0000256" key="13">
    <source>
        <dbReference type="ARBA" id="ARBA00048064"/>
    </source>
</evidence>
<evidence type="ECO:0000313" key="17">
    <source>
        <dbReference type="Proteomes" id="UP000735302"/>
    </source>
</evidence>
<comment type="function">
    <text evidence="12">Dol-P-Glc:Glc(2)Man(9)GlcNAc(2)-PP-Dol alpha-1,2-glucosyltransferase that operates in the biosynthetic pathway of dolichol-linked oligosaccharides, the glycan precursors employed in protein asparagine (N)-glycosylation. The assembly of dolichol-linked oligosaccharides begins on the cytosolic side of the endoplasmic reticulum membrane and finishes in its lumen. The sequential addition of sugars to dolichol pyrophosphate produces dolichol-linked oligosaccharides containing fourteen sugars, including two GlcNAcs, nine mannoses and three glucoses. Once assembled, the oligosaccharide is transferred from the lipid to nascent proteins by oligosaccharyltransferases. In the lumen of the endoplasmic reticulum, adds the third and last glucose residue from dolichyl phosphate glucose (Dol-P-Glc) onto the lipid-linked oligosaccharide intermediate Glc(2)Man(9)GlcNAc(2)-PP-Dol to produce Glc(3)Man(9)GlcNAc(2)-PP-Dol.</text>
</comment>
<feature type="transmembrane region" description="Helical" evidence="14">
    <location>
        <begin position="127"/>
        <end position="146"/>
    </location>
</feature>
<evidence type="ECO:0000256" key="11">
    <source>
        <dbReference type="ARBA" id="ARBA00023136"/>
    </source>
</evidence>
<feature type="signal peptide" evidence="15">
    <location>
        <begin position="1"/>
        <end position="27"/>
    </location>
</feature>
<keyword evidence="15" id="KW-0732">Signal</keyword>
<comment type="catalytic activity">
    <reaction evidence="13">
        <text>an alpha-D-Glc-(1-&gt;3)-alpha-D-Glc-(1-&gt;3)-alpha-D-Man-(1-&gt;2)-alpha-D-Man-(1-&gt;2)-alpha-D-Man-(1-&gt;3)-[alpha-D-Man-(1-&gt;2)-alpha-D-Man-(1-&gt;3)-[alpha-D-Man-(1-&gt;2)-alpha-D-Man-(1-&gt;6)]-alpha-D-Man-(1-&gt;6)]-beta-D-Man-(1-&gt;4)-beta-D-GlcNAc-(1-&gt;4)-alpha-D-GlcNAc-diphospho-di-trans,poly-cis-dolichol + a di-trans,poly-cis-dolichyl beta-D-glucosyl phosphate = a alpha-D-Glc-(1-&gt;2)-alpha-D-Glc-(1-&gt;3)-alpha-D-Glc-(1-&gt;3)-alpha-D-Man-(1-&gt;2)-alpha-D-Man-(1-&gt;2)-alpha-D-Man-(1-&gt;3)-[alpha-D-Man-(1-&gt;2)-alpha-D-Man-(1-&gt;3)-[alpha-D-Man-(1-&gt;2)-alpha-D-Man-(1-&gt;6)]-alpha-D-Man-(1-&gt;6)]-beta-D-Man-(1-&gt;4)-beta-D-GlcNAc-(1-&gt;4)-alpha-D-GlcNAc-diphospho-di-trans,poly-cis-dolichol + a di-trans,poly-cis-dolichyl phosphate + H(+)</text>
        <dbReference type="Rhea" id="RHEA:29543"/>
        <dbReference type="Rhea" id="RHEA-COMP:19498"/>
        <dbReference type="Rhea" id="RHEA-COMP:19502"/>
        <dbReference type="Rhea" id="RHEA-COMP:19512"/>
        <dbReference type="Rhea" id="RHEA-COMP:19522"/>
        <dbReference type="ChEBI" id="CHEBI:15378"/>
        <dbReference type="ChEBI" id="CHEBI:57525"/>
        <dbReference type="ChEBI" id="CHEBI:57683"/>
        <dbReference type="ChEBI" id="CHEBI:132522"/>
        <dbReference type="ChEBI" id="CHEBI:132523"/>
        <dbReference type="EC" id="2.4.1.256"/>
    </reaction>
    <physiologicalReaction direction="left-to-right" evidence="13">
        <dbReference type="Rhea" id="RHEA:29544"/>
    </physiologicalReaction>
</comment>
<dbReference type="PANTHER" id="PTHR12989:SF10">
    <property type="entry name" value="DOL-P-GLC:GLC(2)MAN(9)GLCNAC(2)-PP-DOL ALPHA-1,2-GLUCOSYLTRANSFERASE-RELATED"/>
    <property type="match status" value="1"/>
</dbReference>
<dbReference type="PANTHER" id="PTHR12989">
    <property type="entry name" value="ALPHA-1,2-GLUCOSYLTRANSFERASE ALG10"/>
    <property type="match status" value="1"/>
</dbReference>
<dbReference type="AlphaFoldDB" id="A0AAV4DF54"/>
<comment type="caution">
    <text evidence="16">The sequence shown here is derived from an EMBL/GenBank/DDBJ whole genome shotgun (WGS) entry which is preliminary data.</text>
</comment>
<feature type="transmembrane region" description="Helical" evidence="14">
    <location>
        <begin position="292"/>
        <end position="314"/>
    </location>
</feature>
<comment type="similarity">
    <text evidence="3">Belongs to the ALG10 glucosyltransferase family.</text>
</comment>
<keyword evidence="7" id="KW-0808">Transferase</keyword>
<keyword evidence="6" id="KW-0328">Glycosyltransferase</keyword>
<dbReference type="GO" id="GO:0005789">
    <property type="term" value="C:endoplasmic reticulum membrane"/>
    <property type="evidence" value="ECO:0007669"/>
    <property type="project" value="UniProtKB-SubCell"/>
</dbReference>
<reference evidence="16 17" key="1">
    <citation type="journal article" date="2021" name="Elife">
        <title>Chloroplast acquisition without the gene transfer in kleptoplastic sea slugs, Plakobranchus ocellatus.</title>
        <authorList>
            <person name="Maeda T."/>
            <person name="Takahashi S."/>
            <person name="Yoshida T."/>
            <person name="Shimamura S."/>
            <person name="Takaki Y."/>
            <person name="Nagai Y."/>
            <person name="Toyoda A."/>
            <person name="Suzuki Y."/>
            <person name="Arimoto A."/>
            <person name="Ishii H."/>
            <person name="Satoh N."/>
            <person name="Nishiyama T."/>
            <person name="Hasebe M."/>
            <person name="Maruyama T."/>
            <person name="Minagawa J."/>
            <person name="Obokata J."/>
            <person name="Shigenobu S."/>
        </authorList>
    </citation>
    <scope>NUCLEOTIDE SEQUENCE [LARGE SCALE GENOMIC DNA]</scope>
</reference>
<accession>A0AAV4DF54</accession>
<feature type="chain" id="PRO_5043977366" description="Dol-P-Glc:Glc(2)Man(9)GlcNAc(2)-PP-Dol alpha-1,2-glucosyltransferase" evidence="15">
    <location>
        <begin position="28"/>
        <end position="372"/>
    </location>
</feature>
<dbReference type="EC" id="2.4.1.256" evidence="4"/>
<evidence type="ECO:0000256" key="1">
    <source>
        <dbReference type="ARBA" id="ARBA00004477"/>
    </source>
</evidence>
<organism evidence="16 17">
    <name type="scientific">Plakobranchus ocellatus</name>
    <dbReference type="NCBI Taxonomy" id="259542"/>
    <lineage>
        <taxon>Eukaryota</taxon>
        <taxon>Metazoa</taxon>
        <taxon>Spiralia</taxon>
        <taxon>Lophotrochozoa</taxon>
        <taxon>Mollusca</taxon>
        <taxon>Gastropoda</taxon>
        <taxon>Heterobranchia</taxon>
        <taxon>Euthyneura</taxon>
        <taxon>Panpulmonata</taxon>
        <taxon>Sacoglossa</taxon>
        <taxon>Placobranchoidea</taxon>
        <taxon>Plakobranchidae</taxon>
        <taxon>Plakobranchus</taxon>
    </lineage>
</organism>
<evidence type="ECO:0000256" key="3">
    <source>
        <dbReference type="ARBA" id="ARBA00010600"/>
    </source>
</evidence>
<sequence>MLAFLGAVVFVLVSSVIVLNLMSNVQHEPYMDEIFHIPQAQQYCAYNFSSWDPMITTLPGLYISAVALLQPIASLRNVALHEICTNFNLRIINLVFSSGNFILLFLLSKKLHKNTKVPKHSWDCDVLNAFVLVMFPILHFFTWLFYTDQGSTFCTLFMYLCCLHGQHSIASLAGIAAVLFRQTNVIWVVFCLGLTKAQVLEDQLRLDKKKVKNFVIFIVMNPIKVLTFTAAAWYLIRSFTYEHVYLLSDNRHYTFYFWSKIYKRHEFARYALIPVYLYSLYQFYCLTHARGLLWRICFAICVLASLVPHSLLEFRYFIIPFYILRLNMQRPCMKLLVVELLFYVCINAAAIFMFTQRPFHWPDSSSAQRFMW</sequence>
<dbReference type="PIRSF" id="PIRSF028810">
    <property type="entry name" value="Alpha1_2_glucosyltferase_Alg10"/>
    <property type="match status" value="1"/>
</dbReference>
<keyword evidence="11 14" id="KW-0472">Membrane</keyword>
<evidence type="ECO:0000256" key="15">
    <source>
        <dbReference type="SAM" id="SignalP"/>
    </source>
</evidence>
<evidence type="ECO:0000256" key="9">
    <source>
        <dbReference type="ARBA" id="ARBA00022824"/>
    </source>
</evidence>
<keyword evidence="10 14" id="KW-1133">Transmembrane helix</keyword>
<dbReference type="InterPro" id="IPR016900">
    <property type="entry name" value="Alg10"/>
</dbReference>
<comment type="pathway">
    <text evidence="2">Protein modification; protein glycosylation.</text>
</comment>
<comment type="subcellular location">
    <subcellularLocation>
        <location evidence="1">Endoplasmic reticulum membrane</location>
        <topology evidence="1">Multi-pass membrane protein</topology>
    </subcellularLocation>
</comment>
<dbReference type="Pfam" id="PF04922">
    <property type="entry name" value="DIE2_ALG10"/>
    <property type="match status" value="2"/>
</dbReference>
<evidence type="ECO:0000256" key="14">
    <source>
        <dbReference type="SAM" id="Phobius"/>
    </source>
</evidence>
<feature type="transmembrane region" description="Helical" evidence="14">
    <location>
        <begin position="87"/>
        <end position="107"/>
    </location>
</feature>
<evidence type="ECO:0000256" key="5">
    <source>
        <dbReference type="ARBA" id="ARBA00018512"/>
    </source>
</evidence>
<keyword evidence="9" id="KW-0256">Endoplasmic reticulum</keyword>
<name>A0AAV4DF54_9GAST</name>
<evidence type="ECO:0000256" key="10">
    <source>
        <dbReference type="ARBA" id="ARBA00022989"/>
    </source>
</evidence>
<evidence type="ECO:0000256" key="12">
    <source>
        <dbReference type="ARBA" id="ARBA00044727"/>
    </source>
</evidence>
<evidence type="ECO:0000256" key="4">
    <source>
        <dbReference type="ARBA" id="ARBA00011967"/>
    </source>
</evidence>